<protein>
    <recommendedName>
        <fullName evidence="3">Capsule polysaccharide biosynthesis protein</fullName>
    </recommendedName>
</protein>
<evidence type="ECO:0008006" key="3">
    <source>
        <dbReference type="Google" id="ProtNLM"/>
    </source>
</evidence>
<sequence length="305" mass="35240">MPEPRILRIYLDPVSLRMAREGSFGFVKRVRAAFGARGFEVSFTEDTDAERLLSEARPGYSLFLMKDPFHPRALSMRRAYYYPFWRIEASAKRWEFRVAQKHFNPDETDTDIATEWFNRWRRFLFRKKPLNAERSGLIYVPLQGRLLDHRSFQSMSPVEMIGEVQARAGGRRILLGLHPGESHAPDEIAAVERIAADDPRVTLQKGGMEEALRICDLVVTQNSTAALSGFFFRKPAMLFGETDFHHQMPRVSALGVDEAWRMAEEITPAYARYLYWFIQLNAIKADTEMAESQIVETCRSHGWEV</sequence>
<proteinExistence type="predicted"/>
<reference evidence="1" key="1">
    <citation type="journal article" date="2023" name="Int. J. Syst. Evol. Microbiol.">
        <title>Sinisalibacter aestuarii sp. nov., isolated from estuarine sediment of the Arakawa River.</title>
        <authorList>
            <person name="Arafat S.T."/>
            <person name="Hirano S."/>
            <person name="Sato A."/>
            <person name="Takeuchi K."/>
            <person name="Yasuda T."/>
            <person name="Terahara T."/>
            <person name="Hamada M."/>
            <person name="Kobayashi T."/>
        </authorList>
    </citation>
    <scope>NUCLEOTIDE SEQUENCE</scope>
    <source>
        <strain evidence="1">B-399</strain>
    </source>
</reference>
<organism evidence="1 2">
    <name type="scientific">Sinisalibacter aestuarii</name>
    <dbReference type="NCBI Taxonomy" id="2949426"/>
    <lineage>
        <taxon>Bacteria</taxon>
        <taxon>Pseudomonadati</taxon>
        <taxon>Pseudomonadota</taxon>
        <taxon>Alphaproteobacteria</taxon>
        <taxon>Rhodobacterales</taxon>
        <taxon>Roseobacteraceae</taxon>
        <taxon>Sinisalibacter</taxon>
    </lineage>
</organism>
<evidence type="ECO:0000313" key="1">
    <source>
        <dbReference type="EMBL" id="GKY86434.1"/>
    </source>
</evidence>
<comment type="caution">
    <text evidence="1">The sequence shown here is derived from an EMBL/GenBank/DDBJ whole genome shotgun (WGS) entry which is preliminary data.</text>
</comment>
<gene>
    <name evidence="1" type="ORF">STA1M1_03030</name>
</gene>
<accession>A0ABQ5LN51</accession>
<name>A0ABQ5LN51_9RHOB</name>
<evidence type="ECO:0000313" key="2">
    <source>
        <dbReference type="Proteomes" id="UP001144205"/>
    </source>
</evidence>
<keyword evidence="2" id="KW-1185">Reference proteome</keyword>
<dbReference type="Proteomes" id="UP001144205">
    <property type="component" value="Unassembled WGS sequence"/>
</dbReference>
<dbReference type="EMBL" id="BROH01000001">
    <property type="protein sequence ID" value="GKY86434.1"/>
    <property type="molecule type" value="Genomic_DNA"/>
</dbReference>
<dbReference type="RefSeq" id="WP_281840401.1">
    <property type="nucleotide sequence ID" value="NZ_BROH01000001.1"/>
</dbReference>